<gene>
    <name evidence="1" type="ORF">DXC51_26790</name>
</gene>
<name>A0A3E3HVU8_9FIRM</name>
<keyword evidence="2" id="KW-1185">Reference proteome</keyword>
<proteinExistence type="predicted"/>
<sequence>MFQLTHESCIYIGCPPMLESGGAELLHQLCFSLKQKGCRVFMFYDCSQEVCENPVPERFRIYETKYTRQIEDQSENLLILPESLINSLRNYHRIRKCIWWLGVNHYLLPTELHSHKYLRVAGHYIFKWLHLRKIVTFRDIRRDKTANWAQCWYAAGFLERKKLHNVAYLSDYIADTFIDSYVQRTAGFTDTGRKNIVLYNPKRNTRYIQKLIKRDSSIHFVAIENMTRTQVMEAMAEAKLYVDFGSHPGKDRMPREAALLGCCILTSTLGSADFFDDVPIMSEYKFERTNRNIDCVLQKIHYILEHYSEEIKKYDKYREFILQEKQRFNEDIDKLFLLTEEKQ</sequence>
<organism evidence="1 2">
    <name type="scientific">Eisenbergiella massiliensis</name>
    <dbReference type="NCBI Taxonomy" id="1720294"/>
    <lineage>
        <taxon>Bacteria</taxon>
        <taxon>Bacillati</taxon>
        <taxon>Bacillota</taxon>
        <taxon>Clostridia</taxon>
        <taxon>Lachnospirales</taxon>
        <taxon>Lachnospiraceae</taxon>
        <taxon>Eisenbergiella</taxon>
    </lineage>
</organism>
<protein>
    <recommendedName>
        <fullName evidence="3">Glycosyltransferase family 1 protein</fullName>
    </recommendedName>
</protein>
<evidence type="ECO:0000313" key="1">
    <source>
        <dbReference type="EMBL" id="RGE55949.1"/>
    </source>
</evidence>
<accession>A0A3E3HVU8</accession>
<dbReference type="AlphaFoldDB" id="A0A3E3HVU8"/>
<reference evidence="1" key="1">
    <citation type="submission" date="2018-08" db="EMBL/GenBank/DDBJ databases">
        <title>A genome reference for cultivated species of the human gut microbiota.</title>
        <authorList>
            <person name="Zou Y."/>
            <person name="Xue W."/>
            <person name="Luo G."/>
        </authorList>
    </citation>
    <scope>NUCLEOTIDE SEQUENCE [LARGE SCALE GENOMIC DNA]</scope>
    <source>
        <strain evidence="1">TF05-5AC</strain>
    </source>
</reference>
<dbReference type="EMBL" id="QVLV01000033">
    <property type="protein sequence ID" value="RGE55949.1"/>
    <property type="molecule type" value="Genomic_DNA"/>
</dbReference>
<dbReference type="Proteomes" id="UP000260812">
    <property type="component" value="Unassembled WGS sequence"/>
</dbReference>
<evidence type="ECO:0000313" key="2">
    <source>
        <dbReference type="Proteomes" id="UP000260812"/>
    </source>
</evidence>
<comment type="caution">
    <text evidence="1">The sequence shown here is derived from an EMBL/GenBank/DDBJ whole genome shotgun (WGS) entry which is preliminary data.</text>
</comment>
<evidence type="ECO:0008006" key="3">
    <source>
        <dbReference type="Google" id="ProtNLM"/>
    </source>
</evidence>